<dbReference type="RefSeq" id="WP_044224324.1">
    <property type="nucleotide sequence ID" value="NZ_JBKAGJ010000064.1"/>
</dbReference>
<dbReference type="EMBL" id="JPOS01000075">
    <property type="protein sequence ID" value="KGE86757.1"/>
    <property type="molecule type" value="Genomic_DNA"/>
</dbReference>
<dbReference type="PANTHER" id="PTHR34139:SF1">
    <property type="entry name" value="RNASE MJ1380-RELATED"/>
    <property type="match status" value="1"/>
</dbReference>
<dbReference type="GO" id="GO:0016787">
    <property type="term" value="F:hydrolase activity"/>
    <property type="evidence" value="ECO:0007669"/>
    <property type="project" value="UniProtKB-KW"/>
</dbReference>
<dbReference type="GO" id="GO:0000166">
    <property type="term" value="F:nucleotide binding"/>
    <property type="evidence" value="ECO:0007669"/>
    <property type="project" value="UniProtKB-KW"/>
</dbReference>
<gene>
    <name evidence="7" type="ORF">IX84_20040</name>
</gene>
<evidence type="ECO:0008006" key="9">
    <source>
        <dbReference type="Google" id="ProtNLM"/>
    </source>
</evidence>
<evidence type="ECO:0000256" key="4">
    <source>
        <dbReference type="ARBA" id="ARBA00022741"/>
    </source>
</evidence>
<keyword evidence="5" id="KW-0378">Hydrolase</keyword>
<proteinExistence type="inferred from homology"/>
<dbReference type="PANTHER" id="PTHR34139">
    <property type="entry name" value="UPF0331 PROTEIN MJ0127"/>
    <property type="match status" value="1"/>
</dbReference>
<comment type="caution">
    <text evidence="7">The sequence shown here is derived from an EMBL/GenBank/DDBJ whole genome shotgun (WGS) entry which is preliminary data.</text>
</comment>
<evidence type="ECO:0000256" key="6">
    <source>
        <dbReference type="ARBA" id="ARBA00024207"/>
    </source>
</evidence>
<evidence type="ECO:0000256" key="2">
    <source>
        <dbReference type="ARBA" id="ARBA00022649"/>
    </source>
</evidence>
<dbReference type="InterPro" id="IPR037038">
    <property type="entry name" value="HepT-like_sf"/>
</dbReference>
<dbReference type="InterPro" id="IPR051813">
    <property type="entry name" value="HepT_RNase_toxin"/>
</dbReference>
<evidence type="ECO:0000313" key="8">
    <source>
        <dbReference type="Proteomes" id="UP000029736"/>
    </source>
</evidence>
<name>A0A098S698_9BACT</name>
<dbReference type="GO" id="GO:0004540">
    <property type="term" value="F:RNA nuclease activity"/>
    <property type="evidence" value="ECO:0007669"/>
    <property type="project" value="InterPro"/>
</dbReference>
<dbReference type="InterPro" id="IPR008201">
    <property type="entry name" value="HepT-like"/>
</dbReference>
<keyword evidence="8" id="KW-1185">Reference proteome</keyword>
<evidence type="ECO:0000313" key="7">
    <source>
        <dbReference type="EMBL" id="KGE86757.1"/>
    </source>
</evidence>
<dbReference type="Proteomes" id="UP000029736">
    <property type="component" value="Unassembled WGS sequence"/>
</dbReference>
<dbReference type="AlphaFoldDB" id="A0A098S698"/>
<keyword evidence="2" id="KW-1277">Toxin-antitoxin system</keyword>
<keyword evidence="4" id="KW-0547">Nucleotide-binding</keyword>
<dbReference type="Gene3D" id="1.20.120.580">
    <property type="entry name" value="bsu32300-like"/>
    <property type="match status" value="1"/>
</dbReference>
<keyword evidence="3" id="KW-0540">Nuclease</keyword>
<sequence length="143" mass="17082">MYEKKNFTYIMTILESIEKIFLYTESFEDPDRFFEANEQMNFNASQILLLVIGEEVKKIDNNLKEEHKGIPWPEISKLRNRIAHDYRSIDPNISFDIIKNYLPKLKSELVKMLDKVSFESALLIKTVNSNQYRHLKYLIDEEE</sequence>
<protein>
    <recommendedName>
        <fullName evidence="9">DUF86 domain-containing protein</fullName>
    </recommendedName>
</protein>
<evidence type="ECO:0000256" key="3">
    <source>
        <dbReference type="ARBA" id="ARBA00022722"/>
    </source>
</evidence>
<accession>A0A098S698</accession>
<comment type="similarity">
    <text evidence="6">Belongs to the HepT RNase toxin family.</text>
</comment>
<dbReference type="GO" id="GO:0110001">
    <property type="term" value="C:toxin-antitoxin complex"/>
    <property type="evidence" value="ECO:0007669"/>
    <property type="project" value="InterPro"/>
</dbReference>
<reference evidence="7 8" key="1">
    <citation type="journal article" date="2014" name="Int. J. Syst. Evol. Microbiol.">
        <title>Phaeodactylibacter xiamenensis gen. nov., sp. nov., a member of the family Saprospiraceae isolated from the marine alga Phaeodactylum tricornutum.</title>
        <authorList>
            <person name="Chen Z.Jr."/>
            <person name="Lei X."/>
            <person name="Lai Q."/>
            <person name="Li Y."/>
            <person name="Zhang B."/>
            <person name="Zhang J."/>
            <person name="Zhang H."/>
            <person name="Yang L."/>
            <person name="Zheng W."/>
            <person name="Tian Y."/>
            <person name="Yu Z."/>
            <person name="Xu H.Jr."/>
            <person name="Zheng T."/>
        </authorList>
    </citation>
    <scope>NUCLEOTIDE SEQUENCE [LARGE SCALE GENOMIC DNA]</scope>
    <source>
        <strain evidence="7 8">KD52</strain>
    </source>
</reference>
<keyword evidence="1" id="KW-0597">Phosphoprotein</keyword>
<dbReference type="STRING" id="1524460.IX84_20040"/>
<evidence type="ECO:0000256" key="1">
    <source>
        <dbReference type="ARBA" id="ARBA00022553"/>
    </source>
</evidence>
<organism evidence="7 8">
    <name type="scientific">Phaeodactylibacter xiamenensis</name>
    <dbReference type="NCBI Taxonomy" id="1524460"/>
    <lineage>
        <taxon>Bacteria</taxon>
        <taxon>Pseudomonadati</taxon>
        <taxon>Bacteroidota</taxon>
        <taxon>Saprospiria</taxon>
        <taxon>Saprospirales</taxon>
        <taxon>Haliscomenobacteraceae</taxon>
        <taxon>Phaeodactylibacter</taxon>
    </lineage>
</organism>
<dbReference type="OrthoDB" id="955324at2"/>
<evidence type="ECO:0000256" key="5">
    <source>
        <dbReference type="ARBA" id="ARBA00022801"/>
    </source>
</evidence>
<dbReference type="Pfam" id="PF01934">
    <property type="entry name" value="HepT-like"/>
    <property type="match status" value="1"/>
</dbReference>